<protein>
    <submittedName>
        <fullName evidence="1">Uncharacterized protein</fullName>
    </submittedName>
</protein>
<sequence>MTLERHSGVQQSGYKVLVALMELAIKATRELLGSLDYQEIQVHRAAQDFQEFVMSPCVIGPTATGNNTTKDQTSDNM</sequence>
<evidence type="ECO:0000313" key="2">
    <source>
        <dbReference type="Proteomes" id="UP001469553"/>
    </source>
</evidence>
<reference evidence="1 2" key="1">
    <citation type="submission" date="2021-06" db="EMBL/GenBank/DDBJ databases">
        <authorList>
            <person name="Palmer J.M."/>
        </authorList>
    </citation>
    <scope>NUCLEOTIDE SEQUENCE [LARGE SCALE GENOMIC DNA]</scope>
    <source>
        <strain evidence="1 2">AS_MEX2019</strain>
        <tissue evidence="1">Muscle</tissue>
    </source>
</reference>
<accession>A0ABV0ZH47</accession>
<organism evidence="1 2">
    <name type="scientific">Ameca splendens</name>
    <dbReference type="NCBI Taxonomy" id="208324"/>
    <lineage>
        <taxon>Eukaryota</taxon>
        <taxon>Metazoa</taxon>
        <taxon>Chordata</taxon>
        <taxon>Craniata</taxon>
        <taxon>Vertebrata</taxon>
        <taxon>Euteleostomi</taxon>
        <taxon>Actinopterygii</taxon>
        <taxon>Neopterygii</taxon>
        <taxon>Teleostei</taxon>
        <taxon>Neoteleostei</taxon>
        <taxon>Acanthomorphata</taxon>
        <taxon>Ovalentaria</taxon>
        <taxon>Atherinomorphae</taxon>
        <taxon>Cyprinodontiformes</taxon>
        <taxon>Goodeidae</taxon>
        <taxon>Ameca</taxon>
    </lineage>
</organism>
<evidence type="ECO:0000313" key="1">
    <source>
        <dbReference type="EMBL" id="MEQ2305167.1"/>
    </source>
</evidence>
<dbReference type="Proteomes" id="UP001469553">
    <property type="component" value="Unassembled WGS sequence"/>
</dbReference>
<gene>
    <name evidence="1" type="ORF">AMECASPLE_034902</name>
</gene>
<proteinExistence type="predicted"/>
<comment type="caution">
    <text evidence="1">The sequence shown here is derived from an EMBL/GenBank/DDBJ whole genome shotgun (WGS) entry which is preliminary data.</text>
</comment>
<name>A0ABV0ZH47_9TELE</name>
<dbReference type="EMBL" id="JAHRIP010061480">
    <property type="protein sequence ID" value="MEQ2305167.1"/>
    <property type="molecule type" value="Genomic_DNA"/>
</dbReference>
<keyword evidence="2" id="KW-1185">Reference proteome</keyword>